<dbReference type="CDD" id="cd23081">
    <property type="entry name" value="cpPDZ_EcRseP-like"/>
    <property type="match status" value="1"/>
</dbReference>
<feature type="transmembrane region" description="Helical" evidence="11">
    <location>
        <begin position="419"/>
        <end position="441"/>
    </location>
</feature>
<dbReference type="GO" id="GO:0004222">
    <property type="term" value="F:metalloendopeptidase activity"/>
    <property type="evidence" value="ECO:0007669"/>
    <property type="project" value="InterPro"/>
</dbReference>
<gene>
    <name evidence="13" type="ORF">DPV87_00310</name>
</gene>
<dbReference type="EC" id="3.4.24.-" evidence="11"/>
<dbReference type="GO" id="GO:0006508">
    <property type="term" value="P:proteolysis"/>
    <property type="evidence" value="ECO:0007669"/>
    <property type="project" value="UniProtKB-KW"/>
</dbReference>
<comment type="cofactor">
    <cofactor evidence="1 11">
        <name>Zn(2+)</name>
        <dbReference type="ChEBI" id="CHEBI:29105"/>
    </cofactor>
</comment>
<evidence type="ECO:0000256" key="11">
    <source>
        <dbReference type="RuleBase" id="RU362031"/>
    </source>
</evidence>
<dbReference type="RefSeq" id="WP_111314753.1">
    <property type="nucleotide sequence ID" value="NZ_QEPW01000001.1"/>
</dbReference>
<keyword evidence="9 11" id="KW-0482">Metalloprotease</keyword>
<evidence type="ECO:0000256" key="9">
    <source>
        <dbReference type="ARBA" id="ARBA00023049"/>
    </source>
</evidence>
<comment type="subcellular location">
    <subcellularLocation>
        <location evidence="2">Membrane</location>
        <topology evidence="2">Multi-pass membrane protein</topology>
    </subcellularLocation>
</comment>
<evidence type="ECO:0000313" key="13">
    <source>
        <dbReference type="EMBL" id="RDE99304.1"/>
    </source>
</evidence>
<dbReference type="Proteomes" id="UP000253910">
    <property type="component" value="Unassembled WGS sequence"/>
</dbReference>
<feature type="transmembrane region" description="Helical" evidence="11">
    <location>
        <begin position="97"/>
        <end position="118"/>
    </location>
</feature>
<dbReference type="InterPro" id="IPR004387">
    <property type="entry name" value="Pept_M50_Zn"/>
</dbReference>
<dbReference type="InterPro" id="IPR001478">
    <property type="entry name" value="PDZ"/>
</dbReference>
<dbReference type="InterPro" id="IPR008915">
    <property type="entry name" value="Peptidase_M50"/>
</dbReference>
<dbReference type="CDD" id="cd23082">
    <property type="entry name" value="cpPDZ1_EcRseP-like"/>
    <property type="match status" value="1"/>
</dbReference>
<dbReference type="GO" id="GO:0046872">
    <property type="term" value="F:metal ion binding"/>
    <property type="evidence" value="ECO:0007669"/>
    <property type="project" value="UniProtKB-KW"/>
</dbReference>
<comment type="similarity">
    <text evidence="3 11">Belongs to the peptidase M50B family.</text>
</comment>
<reference evidence="13 14" key="1">
    <citation type="submission" date="2018-05" db="EMBL/GenBank/DDBJ databases">
        <title>Draft Genome Sequences for a Diverse set of 7 Haemophilus Species.</title>
        <authorList>
            <person name="Nichols M."/>
            <person name="Topaz N."/>
            <person name="Wang X."/>
            <person name="Wang X."/>
            <person name="Boxrud D."/>
        </authorList>
    </citation>
    <scope>NUCLEOTIDE SEQUENCE [LARGE SCALE GENOMIC DNA]</scope>
    <source>
        <strain evidence="13 14">C2008001710</strain>
    </source>
</reference>
<protein>
    <recommendedName>
        <fullName evidence="11">Zinc metalloprotease</fullName>
        <ecNumber evidence="11">3.4.24.-</ecNumber>
    </recommendedName>
</protein>
<evidence type="ECO:0000256" key="3">
    <source>
        <dbReference type="ARBA" id="ARBA00007931"/>
    </source>
</evidence>
<dbReference type="NCBIfam" id="NF008046">
    <property type="entry name" value="PRK10779.1"/>
    <property type="match status" value="1"/>
</dbReference>
<accession>A0A369Z786</accession>
<keyword evidence="4 13" id="KW-0645">Protease</keyword>
<dbReference type="InterPro" id="IPR036034">
    <property type="entry name" value="PDZ_sf"/>
</dbReference>
<name>A0A369Z786_HAEPA</name>
<evidence type="ECO:0000256" key="8">
    <source>
        <dbReference type="ARBA" id="ARBA00022989"/>
    </source>
</evidence>
<evidence type="ECO:0000256" key="5">
    <source>
        <dbReference type="ARBA" id="ARBA00022692"/>
    </source>
</evidence>
<dbReference type="AlphaFoldDB" id="A0A369Z786"/>
<organism evidence="13 14">
    <name type="scientific">Haemophilus parainfluenzae</name>
    <dbReference type="NCBI Taxonomy" id="729"/>
    <lineage>
        <taxon>Bacteria</taxon>
        <taxon>Pseudomonadati</taxon>
        <taxon>Pseudomonadota</taxon>
        <taxon>Gammaproteobacteria</taxon>
        <taxon>Pasteurellales</taxon>
        <taxon>Pasteurellaceae</taxon>
        <taxon>Haemophilus</taxon>
    </lineage>
</organism>
<evidence type="ECO:0000259" key="12">
    <source>
        <dbReference type="PROSITE" id="PS50106"/>
    </source>
</evidence>
<dbReference type="EMBL" id="QEPW01000001">
    <property type="protein sequence ID" value="RDE99304.1"/>
    <property type="molecule type" value="Genomic_DNA"/>
</dbReference>
<dbReference type="Pfam" id="PF02163">
    <property type="entry name" value="Peptidase_M50"/>
    <property type="match status" value="1"/>
</dbReference>
<evidence type="ECO:0000256" key="7">
    <source>
        <dbReference type="ARBA" id="ARBA00022833"/>
    </source>
</evidence>
<evidence type="ECO:0000256" key="6">
    <source>
        <dbReference type="ARBA" id="ARBA00022801"/>
    </source>
</evidence>
<keyword evidence="6 11" id="KW-0378">Hydrolase</keyword>
<keyword evidence="8 11" id="KW-1133">Transmembrane helix</keyword>
<dbReference type="Gene3D" id="2.30.42.10">
    <property type="match status" value="2"/>
</dbReference>
<evidence type="ECO:0000256" key="10">
    <source>
        <dbReference type="ARBA" id="ARBA00023136"/>
    </source>
</evidence>
<comment type="caution">
    <text evidence="13">The sequence shown here is derived from an EMBL/GenBank/DDBJ whole genome shotgun (WGS) entry which is preliminary data.</text>
</comment>
<proteinExistence type="inferred from homology"/>
<dbReference type="SUPFAM" id="SSF50156">
    <property type="entry name" value="PDZ domain-like"/>
    <property type="match status" value="2"/>
</dbReference>
<dbReference type="PANTHER" id="PTHR42837">
    <property type="entry name" value="REGULATOR OF SIGMA-E PROTEASE RSEP"/>
    <property type="match status" value="1"/>
</dbReference>
<dbReference type="PROSITE" id="PS50106">
    <property type="entry name" value="PDZ"/>
    <property type="match status" value="1"/>
</dbReference>
<keyword evidence="11" id="KW-0479">Metal-binding</keyword>
<evidence type="ECO:0000313" key="14">
    <source>
        <dbReference type="Proteomes" id="UP000253910"/>
    </source>
</evidence>
<keyword evidence="7 11" id="KW-0862">Zinc</keyword>
<keyword evidence="10 11" id="KW-0472">Membrane</keyword>
<sequence length="443" mass="48627">MSFLWSLGSFIVAIAVLVAVHEYGHFWAARKCGIKVHRFSIGFGKVIWRRTDKLGTEFAISAIPLGGYVKMLDGRNEEVPAELKSQAFESKSVAQRAFVIAAGPLANFIFAILAYWVIYSVGIPSVKPVIENVTSNSLAAIAQIEPNTQILAIDGKNTPDWETINLLLTDKLGSDSVELTLTPFGEDRPYQRTINLQNWTFEPDKETAFETLGINPVSSKVEMTLSKVVKNSPAEKAGLLIGDKILAENSTALDWKAFVAQVQQGQPFTIKVERNQEIFDKTLQPEKNQEGKWFVGLSPTFLKVGEQYRTELKYGILDALQKGVEKTGQIAWFIVKAIGKLLSGELSFSSLAGPISIAQGAGASSNAGVIYFLSFLALISVNLGIMNLFPLPVLDGGHLVFLAAEAIKGKPVSERVQNLSYRIGLTILLIETIFVLFNDFLRL</sequence>
<dbReference type="PANTHER" id="PTHR42837:SF2">
    <property type="entry name" value="MEMBRANE METALLOPROTEASE ARASP2, CHLOROPLASTIC-RELATED"/>
    <property type="match status" value="1"/>
</dbReference>
<dbReference type="GO" id="GO:0016020">
    <property type="term" value="C:membrane"/>
    <property type="evidence" value="ECO:0007669"/>
    <property type="project" value="UniProtKB-SubCell"/>
</dbReference>
<evidence type="ECO:0000256" key="1">
    <source>
        <dbReference type="ARBA" id="ARBA00001947"/>
    </source>
</evidence>
<dbReference type="CDD" id="cd06163">
    <property type="entry name" value="S2P-M50_PDZ_RseP-like"/>
    <property type="match status" value="2"/>
</dbReference>
<keyword evidence="5 11" id="KW-0812">Transmembrane</keyword>
<evidence type="ECO:0000256" key="2">
    <source>
        <dbReference type="ARBA" id="ARBA00004141"/>
    </source>
</evidence>
<dbReference type="NCBIfam" id="TIGR00054">
    <property type="entry name" value="RIP metalloprotease RseP"/>
    <property type="match status" value="1"/>
</dbReference>
<feature type="transmembrane region" description="Helical" evidence="11">
    <location>
        <begin position="369"/>
        <end position="389"/>
    </location>
</feature>
<dbReference type="SMART" id="SM00228">
    <property type="entry name" value="PDZ"/>
    <property type="match status" value="2"/>
</dbReference>
<evidence type="ECO:0000256" key="4">
    <source>
        <dbReference type="ARBA" id="ARBA00022670"/>
    </source>
</evidence>
<feature type="domain" description="PDZ" evidence="12">
    <location>
        <begin position="200"/>
        <end position="253"/>
    </location>
</feature>